<dbReference type="PANTHER" id="PTHR12963:SF0">
    <property type="entry name" value="EXPRESSED PROTEIN"/>
    <property type="match status" value="1"/>
</dbReference>
<dbReference type="Pfam" id="PF04266">
    <property type="entry name" value="ASCH"/>
    <property type="match status" value="1"/>
</dbReference>
<proteinExistence type="predicted"/>
<dbReference type="InterPro" id="IPR039128">
    <property type="entry name" value="TRIP4-like"/>
</dbReference>
<dbReference type="Gene3D" id="2.30.130.30">
    <property type="entry name" value="Hypothetical protein"/>
    <property type="match status" value="1"/>
</dbReference>
<feature type="domain" description="ASCH" evidence="2">
    <location>
        <begin position="14"/>
        <end position="115"/>
    </location>
</feature>
<feature type="compositionally biased region" description="Low complexity" evidence="1">
    <location>
        <begin position="214"/>
        <end position="229"/>
    </location>
</feature>
<dbReference type="OrthoDB" id="338816at2759"/>
<organism evidence="3 4">
    <name type="scientific">Chlorella sorokiniana</name>
    <name type="common">Freshwater green alga</name>
    <dbReference type="NCBI Taxonomy" id="3076"/>
    <lineage>
        <taxon>Eukaryota</taxon>
        <taxon>Viridiplantae</taxon>
        <taxon>Chlorophyta</taxon>
        <taxon>core chlorophytes</taxon>
        <taxon>Trebouxiophyceae</taxon>
        <taxon>Chlorellales</taxon>
        <taxon>Chlorellaceae</taxon>
        <taxon>Chlorella clade</taxon>
        <taxon>Chlorella</taxon>
    </lineage>
</organism>
<evidence type="ECO:0000313" key="3">
    <source>
        <dbReference type="EMBL" id="PRW33985.1"/>
    </source>
</evidence>
<dbReference type="InterPro" id="IPR015947">
    <property type="entry name" value="PUA-like_sf"/>
</dbReference>
<dbReference type="Proteomes" id="UP000239899">
    <property type="component" value="Unassembled WGS sequence"/>
</dbReference>
<comment type="caution">
    <text evidence="3">The sequence shown here is derived from an EMBL/GenBank/DDBJ whole genome shotgun (WGS) entry which is preliminary data.</text>
</comment>
<reference evidence="3 4" key="1">
    <citation type="journal article" date="2018" name="Plant J.">
        <title>Genome sequences of Chlorella sorokiniana UTEX 1602 and Micractinium conductrix SAG 241.80: implications to maltose excretion by a green alga.</title>
        <authorList>
            <person name="Arriola M.B."/>
            <person name="Velmurugan N."/>
            <person name="Zhang Y."/>
            <person name="Plunkett M.H."/>
            <person name="Hondzo H."/>
            <person name="Barney B.M."/>
        </authorList>
    </citation>
    <scope>NUCLEOTIDE SEQUENCE [LARGE SCALE GENOMIC DNA]</scope>
    <source>
        <strain evidence="4">UTEX 1602</strain>
    </source>
</reference>
<gene>
    <name evidence="3" type="ORF">C2E21_7216</name>
</gene>
<name>A0A2P6TI60_CHLSO</name>
<dbReference type="CDD" id="cd06554">
    <property type="entry name" value="ASCH_ASC-1_like"/>
    <property type="match status" value="1"/>
</dbReference>
<dbReference type="InterPro" id="IPR007374">
    <property type="entry name" value="ASCH_domain"/>
</dbReference>
<sequence length="310" mass="32664">MQRGSAPPDRGVCLSMHQPWASLLVYGLKRIEGRGWPSDHRGRLWIASTVQQPSPQDIEELEAFYRTLHTADAGAAPGIAAEVQLPPAYPTGVLLGCVEVADVATAEQVEGWHGLPGGLKAEVGSPYCFLCEQPQRLVVPHAVRGQHKIWPLDKQLHKNAQLGLKPAPNGRDFRWSSFGAPPPPGGLPASQNKTKFMEAQRRQSQTAEQGGGKAARTAGSSSPRAASAAAAAAGVPRAVALQQAQQAAAAAGQQQEQDPAKRLRAVQKKLRQIAAIEEKAAAGQALQAEELAKLGQKAVLEAEAAALAAA</sequence>
<evidence type="ECO:0000259" key="2">
    <source>
        <dbReference type="Pfam" id="PF04266"/>
    </source>
</evidence>
<dbReference type="SUPFAM" id="SSF88697">
    <property type="entry name" value="PUA domain-like"/>
    <property type="match status" value="1"/>
</dbReference>
<keyword evidence="4" id="KW-1185">Reference proteome</keyword>
<dbReference type="PANTHER" id="PTHR12963">
    <property type="entry name" value="THYROID RECEPTOR INTERACTING PROTEIN RELATED"/>
    <property type="match status" value="1"/>
</dbReference>
<dbReference type="AlphaFoldDB" id="A0A2P6TI60"/>
<protein>
    <submittedName>
        <fullName evidence="3">Activating signal cointegrator 1</fullName>
    </submittedName>
</protein>
<feature type="region of interest" description="Disordered" evidence="1">
    <location>
        <begin position="162"/>
        <end position="229"/>
    </location>
</feature>
<evidence type="ECO:0000256" key="1">
    <source>
        <dbReference type="SAM" id="MobiDB-lite"/>
    </source>
</evidence>
<evidence type="ECO:0000313" key="4">
    <source>
        <dbReference type="Proteomes" id="UP000239899"/>
    </source>
</evidence>
<accession>A0A2P6TI60</accession>
<dbReference type="EMBL" id="LHPG02000015">
    <property type="protein sequence ID" value="PRW33985.1"/>
    <property type="molecule type" value="Genomic_DNA"/>
</dbReference>
<dbReference type="STRING" id="3076.A0A2P6TI60"/>